<dbReference type="WBParaSite" id="JU765_v2.g8278.t1">
    <property type="protein sequence ID" value="JU765_v2.g8278.t1"/>
    <property type="gene ID" value="JU765_v2.g8278"/>
</dbReference>
<dbReference type="Proteomes" id="UP000887576">
    <property type="component" value="Unplaced"/>
</dbReference>
<reference evidence="2" key="1">
    <citation type="submission" date="2022-11" db="UniProtKB">
        <authorList>
            <consortium name="WormBaseParasite"/>
        </authorList>
    </citation>
    <scope>IDENTIFICATION</scope>
</reference>
<proteinExistence type="predicted"/>
<sequence length="156" mass="17398">KSMPKSESNSGRTTPAEAQKKAQKKNPNDVFGDLLADQGFSSQGNMKKTIGAMIRSEEEKSMDPVSIKIRNWTCNKNGNIRALLSSLDEVLWEDAGYWTVPSITDMLNDNVVKKVYFKACLLVHPDKQVGKPHHSLAQAIFTELNKAMVAFENDQN</sequence>
<protein>
    <submittedName>
        <fullName evidence="2">J domain-containing protein</fullName>
    </submittedName>
</protein>
<name>A0AC34RMG4_9BILA</name>
<evidence type="ECO:0000313" key="1">
    <source>
        <dbReference type="Proteomes" id="UP000887576"/>
    </source>
</evidence>
<evidence type="ECO:0000313" key="2">
    <source>
        <dbReference type="WBParaSite" id="JU765_v2.g8278.t1"/>
    </source>
</evidence>
<accession>A0AC34RMG4</accession>
<organism evidence="1 2">
    <name type="scientific">Panagrolaimus sp. JU765</name>
    <dbReference type="NCBI Taxonomy" id="591449"/>
    <lineage>
        <taxon>Eukaryota</taxon>
        <taxon>Metazoa</taxon>
        <taxon>Ecdysozoa</taxon>
        <taxon>Nematoda</taxon>
        <taxon>Chromadorea</taxon>
        <taxon>Rhabditida</taxon>
        <taxon>Tylenchina</taxon>
        <taxon>Panagrolaimomorpha</taxon>
        <taxon>Panagrolaimoidea</taxon>
        <taxon>Panagrolaimidae</taxon>
        <taxon>Panagrolaimus</taxon>
    </lineage>
</organism>